<evidence type="ECO:0000313" key="1">
    <source>
        <dbReference type="EMBL" id="KAE8350086.1"/>
    </source>
</evidence>
<organism evidence="1 2">
    <name type="scientific">Aspergillus coremiiformis</name>
    <dbReference type="NCBI Taxonomy" id="138285"/>
    <lineage>
        <taxon>Eukaryota</taxon>
        <taxon>Fungi</taxon>
        <taxon>Dikarya</taxon>
        <taxon>Ascomycota</taxon>
        <taxon>Pezizomycotina</taxon>
        <taxon>Eurotiomycetes</taxon>
        <taxon>Eurotiomycetidae</taxon>
        <taxon>Eurotiales</taxon>
        <taxon>Aspergillaceae</taxon>
        <taxon>Aspergillus</taxon>
        <taxon>Aspergillus subgen. Circumdati</taxon>
    </lineage>
</organism>
<protein>
    <submittedName>
        <fullName evidence="1">Uncharacterized protein</fullName>
    </submittedName>
</protein>
<name>A0A5N6YZG7_9EURO</name>
<dbReference type="PANTHER" id="PTHR42085">
    <property type="entry name" value="F-BOX DOMAIN-CONTAINING PROTEIN"/>
    <property type="match status" value="1"/>
</dbReference>
<proteinExistence type="predicted"/>
<keyword evidence="2" id="KW-1185">Reference proteome</keyword>
<dbReference type="EMBL" id="ML739249">
    <property type="protein sequence ID" value="KAE8350086.1"/>
    <property type="molecule type" value="Genomic_DNA"/>
</dbReference>
<dbReference type="AlphaFoldDB" id="A0A5N6YZG7"/>
<accession>A0A5N6YZG7</accession>
<evidence type="ECO:0000313" key="2">
    <source>
        <dbReference type="Proteomes" id="UP000327118"/>
    </source>
</evidence>
<dbReference type="PANTHER" id="PTHR42085:SF2">
    <property type="entry name" value="F-BOX DOMAIN-CONTAINING PROTEIN"/>
    <property type="match status" value="1"/>
</dbReference>
<dbReference type="Proteomes" id="UP000327118">
    <property type="component" value="Unassembled WGS sequence"/>
</dbReference>
<gene>
    <name evidence="1" type="ORF">BDV28DRAFT_163201</name>
</gene>
<dbReference type="InterPro" id="IPR038883">
    <property type="entry name" value="AN11006-like"/>
</dbReference>
<reference evidence="2" key="1">
    <citation type="submission" date="2019-04" db="EMBL/GenBank/DDBJ databases">
        <title>Friends and foes A comparative genomics studyof 23 Aspergillus species from section Flavi.</title>
        <authorList>
            <consortium name="DOE Joint Genome Institute"/>
            <person name="Kjaerbolling I."/>
            <person name="Vesth T."/>
            <person name="Frisvad J.C."/>
            <person name="Nybo J.L."/>
            <person name="Theobald S."/>
            <person name="Kildgaard S."/>
            <person name="Isbrandt T."/>
            <person name="Kuo A."/>
            <person name="Sato A."/>
            <person name="Lyhne E.K."/>
            <person name="Kogle M.E."/>
            <person name="Wiebenga A."/>
            <person name="Kun R.S."/>
            <person name="Lubbers R.J."/>
            <person name="Makela M.R."/>
            <person name="Barry K."/>
            <person name="Chovatia M."/>
            <person name="Clum A."/>
            <person name="Daum C."/>
            <person name="Haridas S."/>
            <person name="He G."/>
            <person name="LaButti K."/>
            <person name="Lipzen A."/>
            <person name="Mondo S."/>
            <person name="Riley R."/>
            <person name="Salamov A."/>
            <person name="Simmons B.A."/>
            <person name="Magnuson J.K."/>
            <person name="Henrissat B."/>
            <person name="Mortensen U.H."/>
            <person name="Larsen T.O."/>
            <person name="Devries R.P."/>
            <person name="Grigoriev I.V."/>
            <person name="Machida M."/>
            <person name="Baker S.E."/>
            <person name="Andersen M.R."/>
        </authorList>
    </citation>
    <scope>NUCLEOTIDE SEQUENCE [LARGE SCALE GENOMIC DNA]</scope>
    <source>
        <strain evidence="2">CBS 553.77</strain>
    </source>
</reference>
<dbReference type="OrthoDB" id="62952at2759"/>
<sequence>MSGARWKRASPAASASVGFFRLPIEARNKIYQQVLVVPHPLYLFQDPGCQVETFAPETPYQWLALLYTNRQISNEARAILYGINRFTLQDAGQRQGSLLKSFLNCIGPVNTGLLSYLCIDFPATERTESQLGRIKLREDSVQSLQLLQKECTRLKTLEVLLYSQDSRDLIQTDQEINIKLVQEILSEIHLQFQDIASLTKIIVRVCNGSPASSVKEFMQGLGWIVLVGDRYVGAVGNEE</sequence>